<dbReference type="InterPro" id="IPR002641">
    <property type="entry name" value="PNPLA_dom"/>
</dbReference>
<proteinExistence type="predicted"/>
<organism evidence="6 7">
    <name type="scientific">Neofusicoccum ribis</name>
    <dbReference type="NCBI Taxonomy" id="45134"/>
    <lineage>
        <taxon>Eukaryota</taxon>
        <taxon>Fungi</taxon>
        <taxon>Dikarya</taxon>
        <taxon>Ascomycota</taxon>
        <taxon>Pezizomycotina</taxon>
        <taxon>Dothideomycetes</taxon>
        <taxon>Dothideomycetes incertae sedis</taxon>
        <taxon>Botryosphaeriales</taxon>
        <taxon>Botryosphaeriaceae</taxon>
        <taxon>Neofusicoccum</taxon>
    </lineage>
</organism>
<reference evidence="6 7" key="1">
    <citation type="submission" date="2024-02" db="EMBL/GenBank/DDBJ databases">
        <title>De novo assembly and annotation of 12 fungi associated with fruit tree decline syndrome in Ontario, Canada.</title>
        <authorList>
            <person name="Sulman M."/>
            <person name="Ellouze W."/>
            <person name="Ilyukhin E."/>
        </authorList>
    </citation>
    <scope>NUCLEOTIDE SEQUENCE [LARGE SCALE GENOMIC DNA]</scope>
    <source>
        <strain evidence="6 7">M1-105</strain>
    </source>
</reference>
<gene>
    <name evidence="6" type="ORF">SLS56_006750</name>
</gene>
<evidence type="ECO:0000313" key="7">
    <source>
        <dbReference type="Proteomes" id="UP001521116"/>
    </source>
</evidence>
<accession>A0ABR3SQR9</accession>
<evidence type="ECO:0000313" key="6">
    <source>
        <dbReference type="EMBL" id="KAL1626757.1"/>
    </source>
</evidence>
<name>A0ABR3SQR9_9PEZI</name>
<feature type="short sequence motif" description="DGA/G" evidence="4">
    <location>
        <begin position="156"/>
        <end position="158"/>
    </location>
</feature>
<comment type="caution">
    <text evidence="4">Lacks conserved residue(s) required for the propagation of feature annotation.</text>
</comment>
<dbReference type="Proteomes" id="UP001521116">
    <property type="component" value="Unassembled WGS sequence"/>
</dbReference>
<dbReference type="EMBL" id="JAJVDC020000080">
    <property type="protein sequence ID" value="KAL1626757.1"/>
    <property type="molecule type" value="Genomic_DNA"/>
</dbReference>
<feature type="active site" description="Nucleophile" evidence="4">
    <location>
        <position position="11"/>
    </location>
</feature>
<evidence type="ECO:0000256" key="4">
    <source>
        <dbReference type="PROSITE-ProRule" id="PRU01161"/>
    </source>
</evidence>
<sequence length="299" mass="33216">MKVFDMIGGTSTGGIIAIMLGRLQMSVEDCIKKYNEINETLFNIWDPIKAKNFALTGERYSAATLEEVIKKVVKEQLQGNENAKLLEEEDPKCKVFVLATNEKAPNNRQPVFLRSYKNPNNMSVLPEIDIWQAARATSAAPTYFEPITVGTYTLIDGGLQANNPLGWLWNEVLAVYGATRETSCFLSIGTGIPANEALPKPGLTNIFDVSSALSGIATNTEIVQLLFSTLINAYAPKATEPKYWRLNVSTYIKDKDNYEDPGKLDDLKALKKFEIKTRDYIAKESQTIQNCANALKKTS</sequence>
<keyword evidence="2 4" id="KW-0442">Lipid degradation</keyword>
<keyword evidence="3 4" id="KW-0443">Lipid metabolism</keyword>
<feature type="active site" description="Proton acceptor" evidence="4">
    <location>
        <position position="156"/>
    </location>
</feature>
<evidence type="ECO:0000256" key="1">
    <source>
        <dbReference type="ARBA" id="ARBA00022801"/>
    </source>
</evidence>
<dbReference type="InterPro" id="IPR016035">
    <property type="entry name" value="Acyl_Trfase/lysoPLipase"/>
</dbReference>
<protein>
    <recommendedName>
        <fullName evidence="5">PNPLA domain-containing protein</fullName>
    </recommendedName>
</protein>
<evidence type="ECO:0000256" key="3">
    <source>
        <dbReference type="ARBA" id="ARBA00023098"/>
    </source>
</evidence>
<dbReference type="Gene3D" id="3.40.1090.10">
    <property type="entry name" value="Cytosolic phospholipase A2 catalytic domain"/>
    <property type="match status" value="1"/>
</dbReference>
<dbReference type="SUPFAM" id="SSF52151">
    <property type="entry name" value="FabD/lysophospholipase-like"/>
    <property type="match status" value="1"/>
</dbReference>
<dbReference type="PANTHER" id="PTHR24185">
    <property type="entry name" value="CALCIUM-INDEPENDENT PHOSPHOLIPASE A2-GAMMA"/>
    <property type="match status" value="1"/>
</dbReference>
<evidence type="ECO:0000259" key="5">
    <source>
        <dbReference type="PROSITE" id="PS51635"/>
    </source>
</evidence>
<dbReference type="PROSITE" id="PS51635">
    <property type="entry name" value="PNPLA"/>
    <property type="match status" value="1"/>
</dbReference>
<keyword evidence="7" id="KW-1185">Reference proteome</keyword>
<keyword evidence="1 4" id="KW-0378">Hydrolase</keyword>
<feature type="short sequence motif" description="GXSXG" evidence="4">
    <location>
        <begin position="9"/>
        <end position="13"/>
    </location>
</feature>
<comment type="caution">
    <text evidence="6">The sequence shown here is derived from an EMBL/GenBank/DDBJ whole genome shotgun (WGS) entry which is preliminary data.</text>
</comment>
<dbReference type="PANTHER" id="PTHR24185:SF1">
    <property type="entry name" value="CALCIUM-INDEPENDENT PHOSPHOLIPASE A2-GAMMA"/>
    <property type="match status" value="1"/>
</dbReference>
<dbReference type="Pfam" id="PF01734">
    <property type="entry name" value="Patatin"/>
    <property type="match status" value="1"/>
</dbReference>
<evidence type="ECO:0000256" key="2">
    <source>
        <dbReference type="ARBA" id="ARBA00022963"/>
    </source>
</evidence>
<feature type="domain" description="PNPLA" evidence="5">
    <location>
        <begin position="1"/>
        <end position="169"/>
    </location>
</feature>